<comment type="caution">
    <text evidence="1">The sequence shown here is derived from an EMBL/GenBank/DDBJ whole genome shotgun (WGS) entry which is preliminary data.</text>
</comment>
<dbReference type="EMBL" id="BART01008703">
    <property type="protein sequence ID" value="GAG56902.1"/>
    <property type="molecule type" value="Genomic_DNA"/>
</dbReference>
<sequence>MKRPKIICLTPVKNEAWILDNFIKCASLWADHIIIADQDSTDDARKIAKKYS</sequence>
<gene>
    <name evidence="1" type="ORF">S01H4_19502</name>
</gene>
<feature type="non-terminal residue" evidence="1">
    <location>
        <position position="52"/>
    </location>
</feature>
<evidence type="ECO:0008006" key="2">
    <source>
        <dbReference type="Google" id="ProtNLM"/>
    </source>
</evidence>
<protein>
    <recommendedName>
        <fullName evidence="2">Glycosyltransferase 2-like domain-containing protein</fullName>
    </recommendedName>
</protein>
<proteinExistence type="predicted"/>
<accession>X0ZFB7</accession>
<dbReference type="SUPFAM" id="SSF53448">
    <property type="entry name" value="Nucleotide-diphospho-sugar transferases"/>
    <property type="match status" value="1"/>
</dbReference>
<dbReference type="InterPro" id="IPR029044">
    <property type="entry name" value="Nucleotide-diphossugar_trans"/>
</dbReference>
<organism evidence="1">
    <name type="scientific">marine sediment metagenome</name>
    <dbReference type="NCBI Taxonomy" id="412755"/>
    <lineage>
        <taxon>unclassified sequences</taxon>
        <taxon>metagenomes</taxon>
        <taxon>ecological metagenomes</taxon>
    </lineage>
</organism>
<reference evidence="1" key="1">
    <citation type="journal article" date="2014" name="Front. Microbiol.">
        <title>High frequency of phylogenetically diverse reductive dehalogenase-homologous genes in deep subseafloor sedimentary metagenomes.</title>
        <authorList>
            <person name="Kawai M."/>
            <person name="Futagami T."/>
            <person name="Toyoda A."/>
            <person name="Takaki Y."/>
            <person name="Nishi S."/>
            <person name="Hori S."/>
            <person name="Arai W."/>
            <person name="Tsubouchi T."/>
            <person name="Morono Y."/>
            <person name="Uchiyama I."/>
            <person name="Ito T."/>
            <person name="Fujiyama A."/>
            <person name="Inagaki F."/>
            <person name="Takami H."/>
        </authorList>
    </citation>
    <scope>NUCLEOTIDE SEQUENCE</scope>
    <source>
        <strain evidence="1">Expedition CK06-06</strain>
    </source>
</reference>
<name>X0ZFB7_9ZZZZ</name>
<dbReference type="AlphaFoldDB" id="X0ZFB7"/>
<evidence type="ECO:0000313" key="1">
    <source>
        <dbReference type="EMBL" id="GAG56902.1"/>
    </source>
</evidence>